<accession>A0ABP8FEM6</accession>
<dbReference type="RefSeq" id="WP_344974350.1">
    <property type="nucleotide sequence ID" value="NZ_BAABFN010000001.1"/>
</dbReference>
<dbReference type="InterPro" id="IPR008979">
    <property type="entry name" value="Galactose-bd-like_sf"/>
</dbReference>
<keyword evidence="3" id="KW-1185">Reference proteome</keyword>
<comment type="caution">
    <text evidence="2">The sequence shown here is derived from an EMBL/GenBank/DDBJ whole genome shotgun (WGS) entry which is preliminary data.</text>
</comment>
<proteinExistence type="predicted"/>
<reference evidence="3" key="1">
    <citation type="journal article" date="2019" name="Int. J. Syst. Evol. Microbiol.">
        <title>The Global Catalogue of Microorganisms (GCM) 10K type strain sequencing project: providing services to taxonomists for standard genome sequencing and annotation.</title>
        <authorList>
            <consortium name="The Broad Institute Genomics Platform"/>
            <consortium name="The Broad Institute Genome Sequencing Center for Infectious Disease"/>
            <person name="Wu L."/>
            <person name="Ma J."/>
        </authorList>
    </citation>
    <scope>NUCLEOTIDE SEQUENCE [LARGE SCALE GENOMIC DNA]</scope>
    <source>
        <strain evidence="3">JCM 17664</strain>
    </source>
</reference>
<gene>
    <name evidence="2" type="ORF">GCM10023143_03470</name>
</gene>
<sequence>MLRKSICTLIDRRFRTALVLFLLVAGLLGGETAYGQQVDGKMPMDAGVASVDITPQVPIRMAGYAARSSAETDSVLQPISAKALALGSDQQHPAVLITVDLVGIPWRITKQVSDFLSQKMGIDPAQLVICASHTHGGPEVGNLINILQARGGHFTDSLLALEQLIHIAQYTEALTQKLKDVAVAALKNRQPAYVSWGQGQALFAANRRTKGGPVDPALPMLRVTDLNGGLKAVFVNYACHGTTLGGDVHKIHGDWIGEAQRVIQTRHPGATALIALGCAGDANPAPRGSLNDVKQHGQEIADNVDKLVAAALQPLNSPPAGKMKWIKLPFSKVPTVPELIELTKDETVKGYYARLALERLERGETIPATLDYPVQVWNFENKMVMVNLGGEVVVDYEIRLKNEYGAERLWVNGYSNDVPCYIASRRVVKEGGYEGESSMYWYNKPAPFAPEVEDIIVNAVGELMPPAFKDKRPEANHQELIRPGEDNTYRLSSWLGSAVGQHIKYMPEWKAFGWFNTEDQAVWKVDVAKAGRYDVYLEWSVSDKEAGKSFVLQSGNKKVTGKVAPTGSWFTYRTKKVGSIRLSGGVQDIVLKSNSKREKGSIFDLREVKLVPAK</sequence>
<feature type="domain" description="Neutral/alkaline non-lysosomal ceramidase N-terminal" evidence="1">
    <location>
        <begin position="46"/>
        <end position="267"/>
    </location>
</feature>
<protein>
    <recommendedName>
        <fullName evidence="1">Neutral/alkaline non-lysosomal ceramidase N-terminal domain-containing protein</fullName>
    </recommendedName>
</protein>
<evidence type="ECO:0000313" key="2">
    <source>
        <dbReference type="EMBL" id="GAA4301594.1"/>
    </source>
</evidence>
<dbReference type="SUPFAM" id="SSF49785">
    <property type="entry name" value="Galactose-binding domain-like"/>
    <property type="match status" value="1"/>
</dbReference>
<dbReference type="EMBL" id="BAABFN010000001">
    <property type="protein sequence ID" value="GAA4301594.1"/>
    <property type="molecule type" value="Genomic_DNA"/>
</dbReference>
<dbReference type="Proteomes" id="UP001501207">
    <property type="component" value="Unassembled WGS sequence"/>
</dbReference>
<dbReference type="Pfam" id="PF04734">
    <property type="entry name" value="Ceramidase_alk"/>
    <property type="match status" value="1"/>
</dbReference>
<evidence type="ECO:0000313" key="3">
    <source>
        <dbReference type="Proteomes" id="UP001501207"/>
    </source>
</evidence>
<evidence type="ECO:0000259" key="1">
    <source>
        <dbReference type="Pfam" id="PF04734"/>
    </source>
</evidence>
<dbReference type="Gene3D" id="2.60.120.260">
    <property type="entry name" value="Galactose-binding domain-like"/>
    <property type="match status" value="1"/>
</dbReference>
<organism evidence="2 3">
    <name type="scientific">Compostibacter hankyongensis</name>
    <dbReference type="NCBI Taxonomy" id="1007089"/>
    <lineage>
        <taxon>Bacteria</taxon>
        <taxon>Pseudomonadati</taxon>
        <taxon>Bacteroidota</taxon>
        <taxon>Chitinophagia</taxon>
        <taxon>Chitinophagales</taxon>
        <taxon>Chitinophagaceae</taxon>
        <taxon>Compostibacter</taxon>
    </lineage>
</organism>
<name>A0ABP8FEM6_9BACT</name>
<dbReference type="InterPro" id="IPR031329">
    <property type="entry name" value="NEUT/ALK_ceramidase_N"/>
</dbReference>